<evidence type="ECO:0000256" key="12">
    <source>
        <dbReference type="HAMAP-Rule" id="MF_00041"/>
    </source>
</evidence>
<keyword evidence="4 12" id="KW-0963">Cytoplasm</keyword>
<evidence type="ECO:0000313" key="14">
    <source>
        <dbReference type="EMBL" id="MDY0746774.1"/>
    </source>
</evidence>
<keyword evidence="15" id="KW-1185">Reference proteome</keyword>
<keyword evidence="6 12" id="KW-0479">Metal-binding</keyword>
<keyword evidence="10 12" id="KW-0648">Protein biosynthesis</keyword>
<feature type="binding site" evidence="12">
    <location>
        <position position="214"/>
    </location>
    <ligand>
        <name>Zn(2+)</name>
        <dbReference type="ChEBI" id="CHEBI:29105"/>
    </ligand>
</feature>
<keyword evidence="11 12" id="KW-0030">Aminoacyl-tRNA synthetase</keyword>
<evidence type="ECO:0000256" key="2">
    <source>
        <dbReference type="ARBA" id="ARBA00005594"/>
    </source>
</evidence>
<name>A0ABU5DNB6_9BURK</name>
<evidence type="ECO:0000256" key="4">
    <source>
        <dbReference type="ARBA" id="ARBA00022490"/>
    </source>
</evidence>
<accession>A0ABU5DNB6</accession>
<comment type="cofactor">
    <cofactor evidence="12">
        <name>Zn(2+)</name>
        <dbReference type="ChEBI" id="CHEBI:29105"/>
    </cofactor>
    <text evidence="12">Binds 1 zinc ion per subunit.</text>
</comment>
<protein>
    <recommendedName>
        <fullName evidence="12">Cysteine--tRNA ligase</fullName>
        <ecNumber evidence="12">6.1.1.16</ecNumber>
    </recommendedName>
    <alternativeName>
        <fullName evidence="12">Cysteinyl-tRNA synthetase</fullName>
        <shortName evidence="12">CysRS</shortName>
    </alternativeName>
</protein>
<reference evidence="14 15" key="1">
    <citation type="submission" date="2023-11" db="EMBL/GenBank/DDBJ databases">
        <title>Paucibacter sp. nov., isolated from fresh soil in Korea.</title>
        <authorList>
            <person name="Le N.T.T."/>
        </authorList>
    </citation>
    <scope>NUCLEOTIDE SEQUENCE [LARGE SCALE GENOMIC DNA]</scope>
    <source>
        <strain evidence="14 15">R3-3</strain>
    </source>
</reference>
<evidence type="ECO:0000256" key="7">
    <source>
        <dbReference type="ARBA" id="ARBA00022741"/>
    </source>
</evidence>
<evidence type="ECO:0000256" key="9">
    <source>
        <dbReference type="ARBA" id="ARBA00022840"/>
    </source>
</evidence>
<feature type="binding site" evidence="12">
    <location>
        <position position="273"/>
    </location>
    <ligand>
        <name>ATP</name>
        <dbReference type="ChEBI" id="CHEBI:30616"/>
    </ligand>
</feature>
<dbReference type="SUPFAM" id="SSF52374">
    <property type="entry name" value="Nucleotidylyl transferase"/>
    <property type="match status" value="1"/>
</dbReference>
<dbReference type="InterPro" id="IPR009080">
    <property type="entry name" value="tRNAsynth_Ia_anticodon-bd"/>
</dbReference>
<feature type="short sequence motif" description="'KMSKS' region" evidence="12">
    <location>
        <begin position="270"/>
        <end position="274"/>
    </location>
</feature>
<dbReference type="PRINTS" id="PR00983">
    <property type="entry name" value="TRNASYNTHCYS"/>
</dbReference>
<dbReference type="InterPro" id="IPR015273">
    <property type="entry name" value="Cys-tRNA-synt_Ia_DALR"/>
</dbReference>
<dbReference type="Gene3D" id="3.40.50.620">
    <property type="entry name" value="HUPs"/>
    <property type="match status" value="1"/>
</dbReference>
<feature type="binding site" evidence="12">
    <location>
        <position position="239"/>
    </location>
    <ligand>
        <name>Zn(2+)</name>
        <dbReference type="ChEBI" id="CHEBI:29105"/>
    </ligand>
</feature>
<dbReference type="InterPro" id="IPR014729">
    <property type="entry name" value="Rossmann-like_a/b/a_fold"/>
</dbReference>
<keyword evidence="7 12" id="KW-0547">Nucleotide-binding</keyword>
<dbReference type="PANTHER" id="PTHR10890">
    <property type="entry name" value="CYSTEINYL-TRNA SYNTHETASE"/>
    <property type="match status" value="1"/>
</dbReference>
<dbReference type="SMART" id="SM00840">
    <property type="entry name" value="DALR_2"/>
    <property type="match status" value="1"/>
</dbReference>
<dbReference type="EMBL" id="JAXCLA010000006">
    <property type="protein sequence ID" value="MDY0746774.1"/>
    <property type="molecule type" value="Genomic_DNA"/>
</dbReference>
<evidence type="ECO:0000256" key="3">
    <source>
        <dbReference type="ARBA" id="ARBA00011245"/>
    </source>
</evidence>
<evidence type="ECO:0000256" key="8">
    <source>
        <dbReference type="ARBA" id="ARBA00022833"/>
    </source>
</evidence>
<dbReference type="CDD" id="cd00672">
    <property type="entry name" value="CysRS_core"/>
    <property type="match status" value="1"/>
</dbReference>
<dbReference type="Pfam" id="PF09190">
    <property type="entry name" value="DALR_2"/>
    <property type="match status" value="1"/>
</dbReference>
<keyword evidence="5 12" id="KW-0436">Ligase</keyword>
<comment type="similarity">
    <text evidence="2 12">Belongs to the class-I aminoacyl-tRNA synthetase family.</text>
</comment>
<feature type="domain" description="Cysteinyl-tRNA synthetase class Ia DALR" evidence="13">
    <location>
        <begin position="348"/>
        <end position="403"/>
    </location>
</feature>
<comment type="catalytic activity">
    <reaction evidence="12">
        <text>tRNA(Cys) + L-cysteine + ATP = L-cysteinyl-tRNA(Cys) + AMP + diphosphate</text>
        <dbReference type="Rhea" id="RHEA:17773"/>
        <dbReference type="Rhea" id="RHEA-COMP:9661"/>
        <dbReference type="Rhea" id="RHEA-COMP:9679"/>
        <dbReference type="ChEBI" id="CHEBI:30616"/>
        <dbReference type="ChEBI" id="CHEBI:33019"/>
        <dbReference type="ChEBI" id="CHEBI:35235"/>
        <dbReference type="ChEBI" id="CHEBI:78442"/>
        <dbReference type="ChEBI" id="CHEBI:78517"/>
        <dbReference type="ChEBI" id="CHEBI:456215"/>
        <dbReference type="EC" id="6.1.1.16"/>
    </reaction>
</comment>
<keyword evidence="9 12" id="KW-0067">ATP-binding</keyword>
<evidence type="ECO:0000256" key="11">
    <source>
        <dbReference type="ARBA" id="ARBA00023146"/>
    </source>
</evidence>
<sequence>MSLRLYNTLARAVQPFTPIDPGNVRMYVCGITVYDLCHMGHLRMNMAFDVINRWLRASGYKVTYVRNITDIDDKIIRRAVERGITIRQLTDEMATAMHEDFAAVGLMLPDHEPRATEYVPQMLSLIDRLEQRGLAYRATDGDVNYAVRKFDGYGKLSGKSLDDLRAGERVAVNEDGKQDPLDFVLWKAAKPEEPADAKYASDYGPGRPGWHIECSAMSCALLGESFDIHGGGADLQFPHHENEIAQSQGAGYPFATYWLHNGFLNVDGEKMSKSLGNFFTIRDVLKSYDGETLRYFMLRTHYRSPFNFSDANLDDARNSLRRLYTALDAVEAAPAAAAIDWNQPQPAAFKAAMDEDFNTPGAVAVLFELANQVNKSRDPQDAALLKQLGGVLGILQQAPRQYLQAGSGLDEVAIEAQIAARAAAKAARDFAGADRIRAELLAAGIVLKDTAAGTTWVKA</sequence>
<keyword evidence="8 12" id="KW-0862">Zinc</keyword>
<dbReference type="GO" id="GO:0004817">
    <property type="term" value="F:cysteine-tRNA ligase activity"/>
    <property type="evidence" value="ECO:0007669"/>
    <property type="project" value="UniProtKB-EC"/>
</dbReference>
<dbReference type="InterPro" id="IPR024909">
    <property type="entry name" value="Cys-tRNA/MSH_ligase"/>
</dbReference>
<proteinExistence type="inferred from homology"/>
<dbReference type="Gene3D" id="1.20.120.1910">
    <property type="entry name" value="Cysteine-tRNA ligase, C-terminal anti-codon recognition domain"/>
    <property type="match status" value="1"/>
</dbReference>
<dbReference type="EC" id="6.1.1.16" evidence="12"/>
<feature type="binding site" evidence="12">
    <location>
        <position position="243"/>
    </location>
    <ligand>
        <name>Zn(2+)</name>
        <dbReference type="ChEBI" id="CHEBI:29105"/>
    </ligand>
</feature>
<evidence type="ECO:0000313" key="15">
    <source>
        <dbReference type="Proteomes" id="UP001285263"/>
    </source>
</evidence>
<dbReference type="InterPro" id="IPR015803">
    <property type="entry name" value="Cys-tRNA-ligase"/>
</dbReference>
<dbReference type="Pfam" id="PF01406">
    <property type="entry name" value="tRNA-synt_1e"/>
    <property type="match status" value="1"/>
</dbReference>
<dbReference type="Proteomes" id="UP001285263">
    <property type="component" value="Unassembled WGS sequence"/>
</dbReference>
<feature type="binding site" evidence="12">
    <location>
        <position position="29"/>
    </location>
    <ligand>
        <name>Zn(2+)</name>
        <dbReference type="ChEBI" id="CHEBI:29105"/>
    </ligand>
</feature>
<evidence type="ECO:0000256" key="5">
    <source>
        <dbReference type="ARBA" id="ARBA00022598"/>
    </source>
</evidence>
<comment type="caution">
    <text evidence="12">Lacks conserved residue(s) required for the propagation of feature annotation.</text>
</comment>
<evidence type="ECO:0000259" key="13">
    <source>
        <dbReference type="SMART" id="SM00840"/>
    </source>
</evidence>
<comment type="subcellular location">
    <subcellularLocation>
        <location evidence="1 12">Cytoplasm</location>
    </subcellularLocation>
</comment>
<comment type="subunit">
    <text evidence="3 12">Monomer.</text>
</comment>
<dbReference type="PANTHER" id="PTHR10890:SF3">
    <property type="entry name" value="CYSTEINE--TRNA LIGASE, CYTOPLASMIC"/>
    <property type="match status" value="1"/>
</dbReference>
<dbReference type="RefSeq" id="WP_320424728.1">
    <property type="nucleotide sequence ID" value="NZ_JAXCLA010000006.1"/>
</dbReference>
<evidence type="ECO:0000256" key="6">
    <source>
        <dbReference type="ARBA" id="ARBA00022723"/>
    </source>
</evidence>
<organism evidence="14 15">
    <name type="scientific">Roseateles agri</name>
    <dbReference type="NCBI Taxonomy" id="3098619"/>
    <lineage>
        <taxon>Bacteria</taxon>
        <taxon>Pseudomonadati</taxon>
        <taxon>Pseudomonadota</taxon>
        <taxon>Betaproteobacteria</taxon>
        <taxon>Burkholderiales</taxon>
        <taxon>Sphaerotilaceae</taxon>
        <taxon>Roseateles</taxon>
    </lineage>
</organism>
<dbReference type="InterPro" id="IPR032678">
    <property type="entry name" value="tRNA-synt_1_cat_dom"/>
</dbReference>
<dbReference type="HAMAP" id="MF_00041">
    <property type="entry name" value="Cys_tRNA_synth"/>
    <property type="match status" value="1"/>
</dbReference>
<gene>
    <name evidence="12 14" type="primary">cysS</name>
    <name evidence="14" type="ORF">SNE35_19845</name>
</gene>
<comment type="caution">
    <text evidence="14">The sequence shown here is derived from an EMBL/GenBank/DDBJ whole genome shotgun (WGS) entry which is preliminary data.</text>
</comment>
<evidence type="ECO:0000256" key="1">
    <source>
        <dbReference type="ARBA" id="ARBA00004496"/>
    </source>
</evidence>
<evidence type="ECO:0000256" key="10">
    <source>
        <dbReference type="ARBA" id="ARBA00022917"/>
    </source>
</evidence>
<dbReference type="CDD" id="cd07963">
    <property type="entry name" value="Anticodon_Ia_Cys"/>
    <property type="match status" value="1"/>
</dbReference>
<dbReference type="NCBIfam" id="TIGR00435">
    <property type="entry name" value="cysS"/>
    <property type="match status" value="1"/>
</dbReference>
<dbReference type="SUPFAM" id="SSF47323">
    <property type="entry name" value="Anticodon-binding domain of a subclass of class I aminoacyl-tRNA synthetases"/>
    <property type="match status" value="1"/>
</dbReference>